<comment type="caution">
    <text evidence="1">The sequence shown here is derived from an EMBL/GenBank/DDBJ whole genome shotgun (WGS) entry which is preliminary data.</text>
</comment>
<protein>
    <submittedName>
        <fullName evidence="1">Uncharacterized protein</fullName>
    </submittedName>
</protein>
<dbReference type="AlphaFoldDB" id="A0A850NNH8"/>
<gene>
    <name evidence="1" type="ORF">HUK83_09080</name>
</gene>
<sequence length="76" mass="8818">MVFDRDFYVRENPDVLMSGLDPATHYRNYGCMELRAPNPDFNPRAYLVANPDLQGFAGDLFLHYIFYGANEGRLLR</sequence>
<dbReference type="EMBL" id="JABXXQ010000160">
    <property type="protein sequence ID" value="NVN30484.1"/>
    <property type="molecule type" value="Genomic_DNA"/>
</dbReference>
<evidence type="ECO:0000313" key="2">
    <source>
        <dbReference type="Proteomes" id="UP000565205"/>
    </source>
</evidence>
<organism evidence="1 2">
    <name type="scientific">Endobacter medicaginis</name>
    <dbReference type="NCBI Taxonomy" id="1181271"/>
    <lineage>
        <taxon>Bacteria</taxon>
        <taxon>Pseudomonadati</taxon>
        <taxon>Pseudomonadota</taxon>
        <taxon>Alphaproteobacteria</taxon>
        <taxon>Acetobacterales</taxon>
        <taxon>Acetobacteraceae</taxon>
        <taxon>Endobacter</taxon>
    </lineage>
</organism>
<evidence type="ECO:0000313" key="1">
    <source>
        <dbReference type="EMBL" id="NVN30484.1"/>
    </source>
</evidence>
<dbReference type="Proteomes" id="UP000565205">
    <property type="component" value="Unassembled WGS sequence"/>
</dbReference>
<reference evidence="1 2" key="1">
    <citation type="submission" date="2020-06" db="EMBL/GenBank/DDBJ databases">
        <title>Description of novel acetic acid bacteria.</title>
        <authorList>
            <person name="Sombolestani A."/>
        </authorList>
    </citation>
    <scope>NUCLEOTIDE SEQUENCE [LARGE SCALE GENOMIC DNA]</scope>
    <source>
        <strain evidence="1 2">LMG 26838</strain>
    </source>
</reference>
<name>A0A850NNH8_9PROT</name>
<proteinExistence type="predicted"/>
<accession>A0A850NNH8</accession>